<accession>A0ABR0EK89</accession>
<organism evidence="4 5">
    <name type="scientific">Zasmidium cellare</name>
    <name type="common">Wine cellar mold</name>
    <name type="synonym">Racodium cellare</name>
    <dbReference type="NCBI Taxonomy" id="395010"/>
    <lineage>
        <taxon>Eukaryota</taxon>
        <taxon>Fungi</taxon>
        <taxon>Dikarya</taxon>
        <taxon>Ascomycota</taxon>
        <taxon>Pezizomycotina</taxon>
        <taxon>Dothideomycetes</taxon>
        <taxon>Dothideomycetidae</taxon>
        <taxon>Mycosphaerellales</taxon>
        <taxon>Mycosphaerellaceae</taxon>
        <taxon>Zasmidium</taxon>
    </lineage>
</organism>
<gene>
    <name evidence="4" type="ORF">PRZ48_007745</name>
</gene>
<protein>
    <recommendedName>
        <fullName evidence="6">Transcription factor domain-containing protein</fullName>
    </recommendedName>
</protein>
<proteinExistence type="predicted"/>
<dbReference type="CDD" id="cd12148">
    <property type="entry name" value="fungal_TF_MHR"/>
    <property type="match status" value="1"/>
</dbReference>
<dbReference type="Proteomes" id="UP001305779">
    <property type="component" value="Unassembled WGS sequence"/>
</dbReference>
<dbReference type="EMBL" id="JAXOVC010000005">
    <property type="protein sequence ID" value="KAK4501935.1"/>
    <property type="molecule type" value="Genomic_DNA"/>
</dbReference>
<dbReference type="PANTHER" id="PTHR31001">
    <property type="entry name" value="UNCHARACTERIZED TRANSCRIPTIONAL REGULATORY PROTEIN"/>
    <property type="match status" value="1"/>
</dbReference>
<keyword evidence="5" id="KW-1185">Reference proteome</keyword>
<keyword evidence="3" id="KW-0539">Nucleus</keyword>
<reference evidence="4 5" key="1">
    <citation type="journal article" date="2023" name="G3 (Bethesda)">
        <title>A chromosome-level genome assembly of Zasmidium syzygii isolated from banana leaves.</title>
        <authorList>
            <person name="van Westerhoven A.C."/>
            <person name="Mehrabi R."/>
            <person name="Talebi R."/>
            <person name="Steentjes M.B.F."/>
            <person name="Corcolon B."/>
            <person name="Chong P.A."/>
            <person name="Kema G.H.J."/>
            <person name="Seidl M.F."/>
        </authorList>
    </citation>
    <scope>NUCLEOTIDE SEQUENCE [LARGE SCALE GENOMIC DNA]</scope>
    <source>
        <strain evidence="4 5">P124</strain>
    </source>
</reference>
<sequence length="477" mass="53922">MIEWNGSNLYFQEFSSHSHKVEICKTIPVENFVAPDFWTDLSGAVAGLKQVLEYPDAFEDEGEAVHEEELNHTELIVDDSVRSSDAHRLLFEKENPTDTGPDLSPALKNYLLDRSVDDYIFYIVTGIRGVPYMEVRRRLWQCIGVLDLQSAFDRGSQPMIGFHDLQSLPLDINDQELSLQSKLPPDLATQSRWTDMSLNVIIYRAGICRRHIIAIGSSSASSSGDGMNARSSQLATLAKFEGEVQQLSAVCSSPPSNIQKFAMAVAQESLVAMRLLLHRPLHRSSSIPIDNALPGEQIDILQTATEVLERSQMKRTQLEFAPWAWFQWVKWYALAVVLAELCAAPKGPQADRAWKVAQLSFDDYAKDVADSRNGLLWKPIQRLMRRARQARTPGPVSLQAMTTEHLSKGHEDVNMKDFRTVPDHENWLVDNVTGLENVSLAKDHNDIPFDQFQTVDDSWLQWDLLLNDFEDPNLFDA</sequence>
<comment type="subcellular location">
    <subcellularLocation>
        <location evidence="1">Nucleus</location>
    </subcellularLocation>
</comment>
<evidence type="ECO:0008006" key="6">
    <source>
        <dbReference type="Google" id="ProtNLM"/>
    </source>
</evidence>
<evidence type="ECO:0000313" key="5">
    <source>
        <dbReference type="Proteomes" id="UP001305779"/>
    </source>
</evidence>
<name>A0ABR0EK89_ZASCE</name>
<keyword evidence="2" id="KW-0479">Metal-binding</keyword>
<comment type="caution">
    <text evidence="4">The sequence shown here is derived from an EMBL/GenBank/DDBJ whole genome shotgun (WGS) entry which is preliminary data.</text>
</comment>
<dbReference type="InterPro" id="IPR050613">
    <property type="entry name" value="Sec_Metabolite_Reg"/>
</dbReference>
<dbReference type="PANTHER" id="PTHR31001:SF50">
    <property type="entry name" value="ZN(II)2CYS6 TRANSCRIPTION FACTOR (EUROFUNG)"/>
    <property type="match status" value="1"/>
</dbReference>
<evidence type="ECO:0000256" key="2">
    <source>
        <dbReference type="ARBA" id="ARBA00022723"/>
    </source>
</evidence>
<evidence type="ECO:0000313" key="4">
    <source>
        <dbReference type="EMBL" id="KAK4501935.1"/>
    </source>
</evidence>
<evidence type="ECO:0000256" key="1">
    <source>
        <dbReference type="ARBA" id="ARBA00004123"/>
    </source>
</evidence>
<evidence type="ECO:0000256" key="3">
    <source>
        <dbReference type="ARBA" id="ARBA00023242"/>
    </source>
</evidence>